<keyword evidence="1" id="KW-0547">Nucleotide-binding</keyword>
<dbReference type="Proteomes" id="UP000243468">
    <property type="component" value="Unassembled WGS sequence"/>
</dbReference>
<dbReference type="STRING" id="1226327.SAMN05421732_103111"/>
<feature type="domain" description="ABC transporter" evidence="3">
    <location>
        <begin position="1"/>
        <end position="215"/>
    </location>
</feature>
<dbReference type="InterPro" id="IPR003593">
    <property type="entry name" value="AAA+_ATPase"/>
</dbReference>
<keyword evidence="2 4" id="KW-0067">ATP-binding</keyword>
<evidence type="ECO:0000313" key="4">
    <source>
        <dbReference type="EMBL" id="SDC09174.1"/>
    </source>
</evidence>
<dbReference type="PANTHER" id="PTHR43514:SF4">
    <property type="entry name" value="ABC TRANSPORTER I FAMILY MEMBER 10"/>
    <property type="match status" value="1"/>
</dbReference>
<dbReference type="InterPro" id="IPR027417">
    <property type="entry name" value="P-loop_NTPase"/>
</dbReference>
<sequence length="218" mass="25034">MLKCDFLYQQGDFSLNVELEMQQQLLGIVGASGSGKSTLLKNIVGLLKPQQGYIQLNEQLLMDTRQNIHIPMYQRKIALIFQHALLFPHMNVQQNLRYAEKLVDKSERKFQFDDIVELLDLTTLIQRKAHQLSGGEAQRVSIGRALLSSPHLLLLDEPLTGLDRSLKQQILPFFKRIKEELDLPVIYVTHHPEELEYLEAETLQLSQGQLQRNSMDCG</sequence>
<dbReference type="GO" id="GO:0016887">
    <property type="term" value="F:ATP hydrolysis activity"/>
    <property type="evidence" value="ECO:0007669"/>
    <property type="project" value="InterPro"/>
</dbReference>
<dbReference type="OrthoDB" id="9802264at2"/>
<dbReference type="PROSITE" id="PS00211">
    <property type="entry name" value="ABC_TRANSPORTER_1"/>
    <property type="match status" value="1"/>
</dbReference>
<dbReference type="SUPFAM" id="SSF52540">
    <property type="entry name" value="P-loop containing nucleoside triphosphate hydrolases"/>
    <property type="match status" value="1"/>
</dbReference>
<reference evidence="5" key="1">
    <citation type="submission" date="2016-09" db="EMBL/GenBank/DDBJ databases">
        <authorList>
            <person name="Varghese N."/>
            <person name="Submissions S."/>
        </authorList>
    </citation>
    <scope>NUCLEOTIDE SEQUENCE [LARGE SCALE GENOMIC DNA]</scope>
    <source>
        <strain evidence="5">ANC 4667</strain>
    </source>
</reference>
<evidence type="ECO:0000313" key="5">
    <source>
        <dbReference type="Proteomes" id="UP000243468"/>
    </source>
</evidence>
<dbReference type="AlphaFoldDB" id="A0A1G6IRR5"/>
<dbReference type="InterPro" id="IPR050334">
    <property type="entry name" value="Molybdenum_import_ModC"/>
</dbReference>
<dbReference type="SMART" id="SM00382">
    <property type="entry name" value="AAA"/>
    <property type="match status" value="1"/>
</dbReference>
<accession>A0A1G6IRR5</accession>
<dbReference type="EMBL" id="FMYO01000003">
    <property type="protein sequence ID" value="SDC09174.1"/>
    <property type="molecule type" value="Genomic_DNA"/>
</dbReference>
<dbReference type="Pfam" id="PF00005">
    <property type="entry name" value="ABC_tran"/>
    <property type="match status" value="1"/>
</dbReference>
<dbReference type="RefSeq" id="WP_092819348.1">
    <property type="nucleotide sequence ID" value="NZ_BAABKJ010000004.1"/>
</dbReference>
<evidence type="ECO:0000259" key="3">
    <source>
        <dbReference type="PROSITE" id="PS50893"/>
    </source>
</evidence>
<protein>
    <submittedName>
        <fullName evidence="4">Molybdate transport system ATP-binding protein</fullName>
    </submittedName>
</protein>
<evidence type="ECO:0000256" key="2">
    <source>
        <dbReference type="ARBA" id="ARBA00022840"/>
    </source>
</evidence>
<dbReference type="Gene3D" id="3.40.50.300">
    <property type="entry name" value="P-loop containing nucleotide triphosphate hydrolases"/>
    <property type="match status" value="1"/>
</dbReference>
<evidence type="ECO:0000256" key="1">
    <source>
        <dbReference type="ARBA" id="ARBA00022741"/>
    </source>
</evidence>
<keyword evidence="5" id="KW-1185">Reference proteome</keyword>
<name>A0A1G6IRR5_9GAMM</name>
<organism evidence="4 5">
    <name type="scientific">Acinetobacter kookii</name>
    <dbReference type="NCBI Taxonomy" id="1226327"/>
    <lineage>
        <taxon>Bacteria</taxon>
        <taxon>Pseudomonadati</taxon>
        <taxon>Pseudomonadota</taxon>
        <taxon>Gammaproteobacteria</taxon>
        <taxon>Moraxellales</taxon>
        <taxon>Moraxellaceae</taxon>
        <taxon>Acinetobacter</taxon>
    </lineage>
</organism>
<dbReference type="PROSITE" id="PS50893">
    <property type="entry name" value="ABC_TRANSPORTER_2"/>
    <property type="match status" value="1"/>
</dbReference>
<dbReference type="PANTHER" id="PTHR43514">
    <property type="entry name" value="ABC TRANSPORTER I FAMILY MEMBER 10"/>
    <property type="match status" value="1"/>
</dbReference>
<dbReference type="InterPro" id="IPR017871">
    <property type="entry name" value="ABC_transporter-like_CS"/>
</dbReference>
<dbReference type="InterPro" id="IPR003439">
    <property type="entry name" value="ABC_transporter-like_ATP-bd"/>
</dbReference>
<gene>
    <name evidence="4" type="ORF">SAMN05421732_103111</name>
</gene>
<proteinExistence type="predicted"/>
<dbReference type="GO" id="GO:0005524">
    <property type="term" value="F:ATP binding"/>
    <property type="evidence" value="ECO:0007669"/>
    <property type="project" value="UniProtKB-KW"/>
</dbReference>